<sequence>MRVRPLSARIRGNHDCERGFPSADAGCSVDGLRKRPITNPLNIARLLLRTLSIFRDCFASPCRFLNRLGFIFFSSKMGTIDSLKSVLTQSALDDLCEKYYILDAVHLELPGPNARIRRSPTDILEYFQIHLSQLSVIAAAKISHFEILCRVHGFVPTVGNFRSGKTLRKDPPPTPDEFSAKVCDFLTDNPAPFKKFSEAFLRLFIQILYPVDDGDFMRYVMNCGLL</sequence>
<dbReference type="AlphaFoldDB" id="A0A6L2KNG9"/>
<evidence type="ECO:0000313" key="1">
    <source>
        <dbReference type="EMBL" id="GEU50968.1"/>
    </source>
</evidence>
<name>A0A6L2KNG9_TANCI</name>
<reference evidence="1" key="1">
    <citation type="journal article" date="2019" name="Sci. Rep.">
        <title>Draft genome of Tanacetum cinerariifolium, the natural source of mosquito coil.</title>
        <authorList>
            <person name="Yamashiro T."/>
            <person name="Shiraishi A."/>
            <person name="Satake H."/>
            <person name="Nakayama K."/>
        </authorList>
    </citation>
    <scope>NUCLEOTIDE SEQUENCE</scope>
</reference>
<dbReference type="EMBL" id="BKCJ010002794">
    <property type="protein sequence ID" value="GEU50968.1"/>
    <property type="molecule type" value="Genomic_DNA"/>
</dbReference>
<gene>
    <name evidence="1" type="ORF">Tci_022946</name>
</gene>
<proteinExistence type="predicted"/>
<comment type="caution">
    <text evidence="1">The sequence shown here is derived from an EMBL/GenBank/DDBJ whole genome shotgun (WGS) entry which is preliminary data.</text>
</comment>
<organism evidence="1">
    <name type="scientific">Tanacetum cinerariifolium</name>
    <name type="common">Dalmatian daisy</name>
    <name type="synonym">Chrysanthemum cinerariifolium</name>
    <dbReference type="NCBI Taxonomy" id="118510"/>
    <lineage>
        <taxon>Eukaryota</taxon>
        <taxon>Viridiplantae</taxon>
        <taxon>Streptophyta</taxon>
        <taxon>Embryophyta</taxon>
        <taxon>Tracheophyta</taxon>
        <taxon>Spermatophyta</taxon>
        <taxon>Magnoliopsida</taxon>
        <taxon>eudicotyledons</taxon>
        <taxon>Gunneridae</taxon>
        <taxon>Pentapetalae</taxon>
        <taxon>asterids</taxon>
        <taxon>campanulids</taxon>
        <taxon>Asterales</taxon>
        <taxon>Asteraceae</taxon>
        <taxon>Asteroideae</taxon>
        <taxon>Anthemideae</taxon>
        <taxon>Anthemidinae</taxon>
        <taxon>Tanacetum</taxon>
    </lineage>
</organism>
<accession>A0A6L2KNG9</accession>
<protein>
    <submittedName>
        <fullName evidence="1">Uncharacterized protein</fullName>
    </submittedName>
</protein>